<name>A0A380FWE5_9STAP</name>
<evidence type="ECO:0000313" key="5">
    <source>
        <dbReference type="Proteomes" id="UP000297598"/>
    </source>
</evidence>
<keyword evidence="5" id="KW-1185">Reference proteome</keyword>
<accession>A0A380FWE5</accession>
<organism evidence="2 4">
    <name type="scientific">Staphylococcus petrasii</name>
    <dbReference type="NCBI Taxonomy" id="1276936"/>
    <lineage>
        <taxon>Bacteria</taxon>
        <taxon>Bacillati</taxon>
        <taxon>Bacillota</taxon>
        <taxon>Bacilli</taxon>
        <taxon>Bacillales</taxon>
        <taxon>Staphylococcaceae</taxon>
        <taxon>Staphylococcus</taxon>
    </lineage>
</organism>
<feature type="transmembrane region" description="Helical" evidence="1">
    <location>
        <begin position="54"/>
        <end position="73"/>
    </location>
</feature>
<feature type="transmembrane region" description="Helical" evidence="1">
    <location>
        <begin position="6"/>
        <end position="33"/>
    </location>
</feature>
<dbReference type="EMBL" id="SRLS01000018">
    <property type="protein sequence ID" value="TGE15883.1"/>
    <property type="molecule type" value="Genomic_DNA"/>
</dbReference>
<reference evidence="2 4" key="1">
    <citation type="submission" date="2018-06" db="EMBL/GenBank/DDBJ databases">
        <authorList>
            <consortium name="Pathogen Informatics"/>
            <person name="Doyle S."/>
        </authorList>
    </citation>
    <scope>NUCLEOTIDE SEQUENCE [LARGE SCALE GENOMIC DNA]</scope>
    <source>
        <strain evidence="2 4">NCTC13830</strain>
    </source>
</reference>
<gene>
    <name evidence="3" type="ORF">BJR09_10525</name>
    <name evidence="2" type="ORF">NCTC13830_00126</name>
</gene>
<evidence type="ECO:0000313" key="2">
    <source>
        <dbReference type="EMBL" id="SUM42607.1"/>
    </source>
</evidence>
<dbReference type="EMBL" id="UHDO01000001">
    <property type="protein sequence ID" value="SUM42607.1"/>
    <property type="molecule type" value="Genomic_DNA"/>
</dbReference>
<dbReference type="OrthoDB" id="2413146at2"/>
<keyword evidence="1" id="KW-0472">Membrane</keyword>
<sequence length="103" mass="11664">MDGIIAFLQMLVVVPYSIFLLAVFMYCIWKCVLFVNDLIRGLLGNRLQSNGSEGISFLILFVAIFLGSLLFIIPFYIVVMLIGNFFQIPLVIIGIFIIVKKLK</sequence>
<keyword evidence="1" id="KW-0812">Transmembrane</keyword>
<dbReference type="AlphaFoldDB" id="A0A380FWE5"/>
<proteinExistence type="predicted"/>
<dbReference type="Proteomes" id="UP000254047">
    <property type="component" value="Unassembled WGS sequence"/>
</dbReference>
<dbReference type="Proteomes" id="UP000297598">
    <property type="component" value="Unassembled WGS sequence"/>
</dbReference>
<protein>
    <submittedName>
        <fullName evidence="2">Uncharacterized protein</fullName>
    </submittedName>
</protein>
<evidence type="ECO:0000256" key="1">
    <source>
        <dbReference type="SAM" id="Phobius"/>
    </source>
</evidence>
<dbReference type="RefSeq" id="WP_103297165.1">
    <property type="nucleotide sequence ID" value="NZ_PPQT01000011.1"/>
</dbReference>
<feature type="transmembrane region" description="Helical" evidence="1">
    <location>
        <begin position="79"/>
        <end position="99"/>
    </location>
</feature>
<keyword evidence="1" id="KW-1133">Transmembrane helix</keyword>
<evidence type="ECO:0000313" key="4">
    <source>
        <dbReference type="Proteomes" id="UP000254047"/>
    </source>
</evidence>
<evidence type="ECO:0000313" key="3">
    <source>
        <dbReference type="EMBL" id="TGE15883.1"/>
    </source>
</evidence>
<reference evidence="3 5" key="2">
    <citation type="submission" date="2019-04" db="EMBL/GenBank/DDBJ databases">
        <title>Genomic characterization of Staphylococcus petrasii strains.</title>
        <authorList>
            <person name="Vrbovska V."/>
            <person name="Kovarovic V."/>
            <person name="Maslanova I."/>
            <person name="Indrakova A."/>
            <person name="Petras P."/>
            <person name="Sedo O."/>
            <person name="Svec P."/>
            <person name="Fisarova L."/>
            <person name="Sedlacek I."/>
            <person name="Doskar J."/>
            <person name="Pantucek R."/>
        </authorList>
    </citation>
    <scope>NUCLEOTIDE SEQUENCE [LARGE SCALE GENOMIC DNA]</scope>
    <source>
        <strain evidence="3 5">P5404</strain>
    </source>
</reference>